<evidence type="ECO:0000313" key="2">
    <source>
        <dbReference type="EMBL" id="SUG15846.1"/>
    </source>
</evidence>
<evidence type="ECO:0000313" key="3">
    <source>
        <dbReference type="Proteomes" id="UP000254124"/>
    </source>
</evidence>
<evidence type="ECO:0000256" key="1">
    <source>
        <dbReference type="SAM" id="MobiDB-lite"/>
    </source>
</evidence>
<name>A0A379S4R7_SALER</name>
<dbReference type="InterPro" id="IPR029069">
    <property type="entry name" value="HotDog_dom_sf"/>
</dbReference>
<organism evidence="2 3">
    <name type="scientific">Salmonella enterica subsp. arizonae</name>
    <dbReference type="NCBI Taxonomy" id="59203"/>
    <lineage>
        <taxon>Bacteria</taxon>
        <taxon>Pseudomonadati</taxon>
        <taxon>Pseudomonadota</taxon>
        <taxon>Gammaproteobacteria</taxon>
        <taxon>Enterobacterales</taxon>
        <taxon>Enterobacteriaceae</taxon>
        <taxon>Salmonella</taxon>
    </lineage>
</organism>
<dbReference type="EC" id="4.2.1.59" evidence="2"/>
<keyword evidence="2" id="KW-0456">Lyase</keyword>
<dbReference type="GO" id="GO:0019171">
    <property type="term" value="F:(3R)-hydroxyacyl-[acyl-carrier-protein] dehydratase activity"/>
    <property type="evidence" value="ECO:0007669"/>
    <property type="project" value="UniProtKB-EC"/>
</dbReference>
<dbReference type="SUPFAM" id="SSF54637">
    <property type="entry name" value="Thioesterase/thiol ester dehydrase-isomerase"/>
    <property type="match status" value="1"/>
</dbReference>
<dbReference type="Proteomes" id="UP000254124">
    <property type="component" value="Unassembled WGS sequence"/>
</dbReference>
<dbReference type="Gene3D" id="3.10.129.10">
    <property type="entry name" value="Hotdog Thioesterase"/>
    <property type="match status" value="1"/>
</dbReference>
<reference evidence="2 3" key="1">
    <citation type="submission" date="2018-06" db="EMBL/GenBank/DDBJ databases">
        <authorList>
            <consortium name="Pathogen Informatics"/>
            <person name="Doyle S."/>
        </authorList>
    </citation>
    <scope>NUCLEOTIDE SEQUENCE [LARGE SCALE GENOMIC DNA]</scope>
    <source>
        <strain evidence="2 3">NCTC7295</strain>
    </source>
</reference>
<accession>A0A379S4R7</accession>
<dbReference type="EMBL" id="UGWZ01000001">
    <property type="protein sequence ID" value="SUG15846.1"/>
    <property type="molecule type" value="Genomic_DNA"/>
</dbReference>
<proteinExistence type="predicted"/>
<dbReference type="AlphaFoldDB" id="A0A379S4R7"/>
<feature type="region of interest" description="Disordered" evidence="1">
    <location>
        <begin position="19"/>
        <end position="41"/>
    </location>
</feature>
<protein>
    <submittedName>
        <fullName evidence="2">3-hydroxydecanoyl-[acyl-carrier-protein] dehydratase</fullName>
        <ecNumber evidence="2">4.2.1.59</ecNumber>
    </submittedName>
</protein>
<gene>
    <name evidence="2" type="primary">fabA_1</name>
    <name evidence="2" type="ORF">NCTC7295_03534</name>
</gene>
<sequence length="41" mass="4609">MVDKRESYTKEDLLASGRGELFGAKGPQLPAPNMLMMDRVR</sequence>